<accession>A0AA36HQZ6</accession>
<gene>
    <name evidence="2" type="ORF">EVOR1521_LOCUS3469</name>
</gene>
<evidence type="ECO:0000313" key="2">
    <source>
        <dbReference type="EMBL" id="CAJ1373730.1"/>
    </source>
</evidence>
<proteinExistence type="predicted"/>
<protein>
    <submittedName>
        <fullName evidence="2">Uncharacterized protein</fullName>
    </submittedName>
</protein>
<reference evidence="2" key="1">
    <citation type="submission" date="2023-08" db="EMBL/GenBank/DDBJ databases">
        <authorList>
            <person name="Chen Y."/>
            <person name="Shah S."/>
            <person name="Dougan E. K."/>
            <person name="Thang M."/>
            <person name="Chan C."/>
        </authorList>
    </citation>
    <scope>NUCLEOTIDE SEQUENCE</scope>
</reference>
<feature type="compositionally biased region" description="Acidic residues" evidence="1">
    <location>
        <begin position="79"/>
        <end position="88"/>
    </location>
</feature>
<comment type="caution">
    <text evidence="2">The sequence shown here is derived from an EMBL/GenBank/DDBJ whole genome shotgun (WGS) entry which is preliminary data.</text>
</comment>
<feature type="compositionally biased region" description="Basic residues" evidence="1">
    <location>
        <begin position="117"/>
        <end position="134"/>
    </location>
</feature>
<feature type="region of interest" description="Disordered" evidence="1">
    <location>
        <begin position="46"/>
        <end position="156"/>
    </location>
</feature>
<dbReference type="EMBL" id="CAUJNA010000213">
    <property type="protein sequence ID" value="CAJ1373730.1"/>
    <property type="molecule type" value="Genomic_DNA"/>
</dbReference>
<sequence length="231" mass="25764">MAPKGRRGVLLTSSKPKPVAVADDESERLQSQREWAELEREAKQIVKLQTTGERKLAAYDDVEDPDAEDLDQAPANSESDSESADEKEEDGKAEPAKDDAEDAGKEPGTGDSEGKPDRKRKRAGKKKSGAQKKREKLEREEQKKEEDEDKWLKLQLAGEEKPRRIAANRIVSYYDFDGRGNPIRFAAGAPRPEVGPMEEDEDFIPGDCLPAPSGNFRANLRPDLWDDSDES</sequence>
<dbReference type="Proteomes" id="UP001178507">
    <property type="component" value="Unassembled WGS sequence"/>
</dbReference>
<evidence type="ECO:0000313" key="3">
    <source>
        <dbReference type="Proteomes" id="UP001178507"/>
    </source>
</evidence>
<feature type="region of interest" description="Disordered" evidence="1">
    <location>
        <begin position="1"/>
        <end position="27"/>
    </location>
</feature>
<name>A0AA36HQZ6_9DINO</name>
<feature type="compositionally biased region" description="Basic and acidic residues" evidence="1">
    <location>
        <begin position="135"/>
        <end position="145"/>
    </location>
</feature>
<feature type="compositionally biased region" description="Acidic residues" evidence="1">
    <location>
        <begin position="60"/>
        <end position="71"/>
    </location>
</feature>
<dbReference type="AlphaFoldDB" id="A0AA36HQZ6"/>
<evidence type="ECO:0000256" key="1">
    <source>
        <dbReference type="SAM" id="MobiDB-lite"/>
    </source>
</evidence>
<keyword evidence="3" id="KW-1185">Reference proteome</keyword>
<organism evidence="2 3">
    <name type="scientific">Effrenium voratum</name>
    <dbReference type="NCBI Taxonomy" id="2562239"/>
    <lineage>
        <taxon>Eukaryota</taxon>
        <taxon>Sar</taxon>
        <taxon>Alveolata</taxon>
        <taxon>Dinophyceae</taxon>
        <taxon>Suessiales</taxon>
        <taxon>Symbiodiniaceae</taxon>
        <taxon>Effrenium</taxon>
    </lineage>
</organism>
<feature type="compositionally biased region" description="Basic and acidic residues" evidence="1">
    <location>
        <begin position="89"/>
        <end position="105"/>
    </location>
</feature>